<proteinExistence type="predicted"/>
<keyword evidence="2" id="KW-1185">Reference proteome</keyword>
<evidence type="ECO:0000313" key="2">
    <source>
        <dbReference type="Proteomes" id="UP001228905"/>
    </source>
</evidence>
<dbReference type="EMBL" id="JAUSVS010000008">
    <property type="protein sequence ID" value="MDQ0465815.1"/>
    <property type="molecule type" value="Genomic_DNA"/>
</dbReference>
<dbReference type="Proteomes" id="UP001228905">
    <property type="component" value="Unassembled WGS sequence"/>
</dbReference>
<organism evidence="1 2">
    <name type="scientific">Caulobacter ginsengisoli</name>
    <dbReference type="NCBI Taxonomy" id="400775"/>
    <lineage>
        <taxon>Bacteria</taxon>
        <taxon>Pseudomonadati</taxon>
        <taxon>Pseudomonadota</taxon>
        <taxon>Alphaproteobacteria</taxon>
        <taxon>Caulobacterales</taxon>
        <taxon>Caulobacteraceae</taxon>
        <taxon>Caulobacter</taxon>
    </lineage>
</organism>
<evidence type="ECO:0000313" key="1">
    <source>
        <dbReference type="EMBL" id="MDQ0465815.1"/>
    </source>
</evidence>
<comment type="caution">
    <text evidence="1">The sequence shown here is derived from an EMBL/GenBank/DDBJ whole genome shotgun (WGS) entry which is preliminary data.</text>
</comment>
<dbReference type="RefSeq" id="WP_307351440.1">
    <property type="nucleotide sequence ID" value="NZ_JAUSVS010000008.1"/>
</dbReference>
<protein>
    <submittedName>
        <fullName evidence="1">DNA-binding response OmpR family regulator</fullName>
    </submittedName>
</protein>
<name>A0ABU0IUZ2_9CAUL</name>
<gene>
    <name evidence="1" type="ORF">QO010_003607</name>
</gene>
<dbReference type="GO" id="GO:0003677">
    <property type="term" value="F:DNA binding"/>
    <property type="evidence" value="ECO:0007669"/>
    <property type="project" value="UniProtKB-KW"/>
</dbReference>
<sequence length="122" mass="12690">MQTLDIQALDREMVIVVCGDQAVSATMVQRLSEAGFGVIGPATSARMALALAAQAPAHMAVVTADLSDGRPGRDLARDLMSNWGVRSMVLEAGADAPSEWTVAATDAARLSRALVQADPKLA</sequence>
<dbReference type="Gene3D" id="3.40.50.2300">
    <property type="match status" value="1"/>
</dbReference>
<accession>A0ABU0IUZ2</accession>
<keyword evidence="1" id="KW-0238">DNA-binding</keyword>
<reference evidence="1 2" key="1">
    <citation type="submission" date="2023-07" db="EMBL/GenBank/DDBJ databases">
        <title>Genomic Encyclopedia of Type Strains, Phase IV (KMG-IV): sequencing the most valuable type-strain genomes for metagenomic binning, comparative biology and taxonomic classification.</title>
        <authorList>
            <person name="Goeker M."/>
        </authorList>
    </citation>
    <scope>NUCLEOTIDE SEQUENCE [LARGE SCALE GENOMIC DNA]</scope>
    <source>
        <strain evidence="1 2">DSM 18695</strain>
    </source>
</reference>